<evidence type="ECO:0000259" key="1">
    <source>
        <dbReference type="Pfam" id="PF04149"/>
    </source>
</evidence>
<sequence>MSSPDLSHAQWRKSIHSKDADTCVEVARNLPGVVAVRDSEDPAGSALVFTPAEWRAFLDAAR</sequence>
<evidence type="ECO:0000313" key="2">
    <source>
        <dbReference type="EMBL" id="TYK45136.1"/>
    </source>
</evidence>
<dbReference type="Proteomes" id="UP000323505">
    <property type="component" value="Unassembled WGS sequence"/>
</dbReference>
<comment type="caution">
    <text evidence="2">The sequence shown here is derived from an EMBL/GenBank/DDBJ whole genome shotgun (WGS) entry which is preliminary data.</text>
</comment>
<dbReference type="RefSeq" id="WP_148765503.1">
    <property type="nucleotide sequence ID" value="NZ_VSRQ01000007.1"/>
</dbReference>
<dbReference type="EMBL" id="VSRQ01000007">
    <property type="protein sequence ID" value="TYK45136.1"/>
    <property type="molecule type" value="Genomic_DNA"/>
</dbReference>
<dbReference type="Pfam" id="PF04149">
    <property type="entry name" value="DUF397"/>
    <property type="match status" value="1"/>
</dbReference>
<dbReference type="InterPro" id="IPR007278">
    <property type="entry name" value="DUF397"/>
</dbReference>
<organism evidence="2 3">
    <name type="scientific">Actinomadura decatromicini</name>
    <dbReference type="NCBI Taxonomy" id="2604572"/>
    <lineage>
        <taxon>Bacteria</taxon>
        <taxon>Bacillati</taxon>
        <taxon>Actinomycetota</taxon>
        <taxon>Actinomycetes</taxon>
        <taxon>Streptosporangiales</taxon>
        <taxon>Thermomonosporaceae</taxon>
        <taxon>Actinomadura</taxon>
    </lineage>
</organism>
<feature type="domain" description="DUF397" evidence="1">
    <location>
        <begin position="9"/>
        <end position="62"/>
    </location>
</feature>
<accession>A0A5D3FBC0</accession>
<evidence type="ECO:0000313" key="3">
    <source>
        <dbReference type="Proteomes" id="UP000323505"/>
    </source>
</evidence>
<proteinExistence type="predicted"/>
<name>A0A5D3FBC0_9ACTN</name>
<gene>
    <name evidence="2" type="ORF">FXF68_31130</name>
</gene>
<keyword evidence="3" id="KW-1185">Reference proteome</keyword>
<reference evidence="2 3" key="1">
    <citation type="submission" date="2019-08" db="EMBL/GenBank/DDBJ databases">
        <title>Actinomadura sp. nov. CYP1-5 isolated from mountain soil.</title>
        <authorList>
            <person name="Songsumanus A."/>
            <person name="Kuncharoen N."/>
            <person name="Kudo T."/>
            <person name="Yuki M."/>
            <person name="Igarashi Y."/>
            <person name="Tanasupawat S."/>
        </authorList>
    </citation>
    <scope>NUCLEOTIDE SEQUENCE [LARGE SCALE GENOMIC DNA]</scope>
    <source>
        <strain evidence="2 3">CYP1-5</strain>
    </source>
</reference>
<protein>
    <submittedName>
        <fullName evidence="2">DUF397 domain-containing protein</fullName>
    </submittedName>
</protein>
<dbReference type="AlphaFoldDB" id="A0A5D3FBC0"/>